<dbReference type="EMBL" id="CP059052">
    <property type="protein sequence ID" value="QLJ13773.1"/>
    <property type="molecule type" value="Genomic_DNA"/>
</dbReference>
<reference evidence="2 3" key="1">
    <citation type="journal article" date="2009" name="Mikrobiologiia">
        <title>[Phenanthren biodegradation and interaction of Pseudomonas putida BS3701 and Burkholderia sp.BS3702 in plant rhizosphere].</title>
        <authorList>
            <person name="Ovchinnikova A.A."/>
            <person name="Vetrova A.A."/>
            <person name="Filonov A.E."/>
            <person name="Boronin A.M."/>
        </authorList>
    </citation>
    <scope>NUCLEOTIDE SEQUENCE [LARGE SCALE GENOMIC DNA]</scope>
    <source>
        <strain evidence="2 3">BS3701</strain>
    </source>
</reference>
<feature type="signal peptide" evidence="1">
    <location>
        <begin position="1"/>
        <end position="21"/>
    </location>
</feature>
<accession>A0A7D5VWN6</accession>
<gene>
    <name evidence="2" type="ORF">H0H12_25625</name>
</gene>
<proteinExistence type="predicted"/>
<evidence type="ECO:0000256" key="1">
    <source>
        <dbReference type="SAM" id="SignalP"/>
    </source>
</evidence>
<evidence type="ECO:0000313" key="3">
    <source>
        <dbReference type="Proteomes" id="UP000510934"/>
    </source>
</evidence>
<dbReference type="AlphaFoldDB" id="A0A7D5VWN6"/>
<dbReference type="RefSeq" id="WP_156747531.1">
    <property type="nucleotide sequence ID" value="NZ_CP059052.1"/>
</dbReference>
<dbReference type="Proteomes" id="UP000510934">
    <property type="component" value="Chromosome"/>
</dbReference>
<name>A0A7D5VWN6_PSEPU</name>
<sequence>MKLFKCLTIAAISSFSTLAFSEPFTYFSYQEGGYAGRMLVANEFAHGTPVQPIAVHIQTVDTSTHHECDVWAMENTVARIESNGEVSTTMRVVDENKKVTDETFDVVFKRSIAEITSSMPSEYCGVSAMFSGSWVRTQDEADGESQEQSEQDAL</sequence>
<protein>
    <recommendedName>
        <fullName evidence="4">DUF3757 domain-containing protein</fullName>
    </recommendedName>
</protein>
<feature type="chain" id="PRO_5027738233" description="DUF3757 domain-containing protein" evidence="1">
    <location>
        <begin position="22"/>
        <end position="154"/>
    </location>
</feature>
<evidence type="ECO:0000313" key="2">
    <source>
        <dbReference type="EMBL" id="QLJ13773.1"/>
    </source>
</evidence>
<evidence type="ECO:0008006" key="4">
    <source>
        <dbReference type="Google" id="ProtNLM"/>
    </source>
</evidence>
<keyword evidence="1" id="KW-0732">Signal</keyword>
<organism evidence="2 3">
    <name type="scientific">Pseudomonas putida</name>
    <name type="common">Arthrobacter siderocapsulatus</name>
    <dbReference type="NCBI Taxonomy" id="303"/>
    <lineage>
        <taxon>Bacteria</taxon>
        <taxon>Pseudomonadati</taxon>
        <taxon>Pseudomonadota</taxon>
        <taxon>Gammaproteobacteria</taxon>
        <taxon>Pseudomonadales</taxon>
        <taxon>Pseudomonadaceae</taxon>
        <taxon>Pseudomonas</taxon>
    </lineage>
</organism>